<dbReference type="RefSeq" id="WP_107792728.1">
    <property type="nucleotide sequence ID" value="NZ_CP049274.1"/>
</dbReference>
<dbReference type="PANTHER" id="PTHR12526:SF634">
    <property type="entry name" value="BLL3361 PROTEIN"/>
    <property type="match status" value="1"/>
</dbReference>
<dbReference type="EMBL" id="CP049274">
    <property type="protein sequence ID" value="QPH83988.1"/>
    <property type="molecule type" value="Genomic_DNA"/>
</dbReference>
<organism evidence="2 3">
    <name type="scientific">Campylobacter concisus</name>
    <dbReference type="NCBI Taxonomy" id="199"/>
    <lineage>
        <taxon>Bacteria</taxon>
        <taxon>Pseudomonadati</taxon>
        <taxon>Campylobacterota</taxon>
        <taxon>Epsilonproteobacteria</taxon>
        <taxon>Campylobacterales</taxon>
        <taxon>Campylobacteraceae</taxon>
        <taxon>Campylobacter</taxon>
    </lineage>
</organism>
<protein>
    <submittedName>
        <fullName evidence="2">Glycosyltransferase</fullName>
    </submittedName>
</protein>
<proteinExistence type="predicted"/>
<dbReference type="SUPFAM" id="SSF53756">
    <property type="entry name" value="UDP-Glycosyltransferase/glycogen phosphorylase"/>
    <property type="match status" value="1"/>
</dbReference>
<dbReference type="Gene3D" id="3.40.50.2000">
    <property type="entry name" value="Glycogen Phosphorylase B"/>
    <property type="match status" value="2"/>
</dbReference>
<dbReference type="Pfam" id="PF00534">
    <property type="entry name" value="Glycos_transf_1"/>
    <property type="match status" value="1"/>
</dbReference>
<gene>
    <name evidence="2" type="ORF">CVT06_02320</name>
</gene>
<feature type="domain" description="Glycosyl transferase family 1" evidence="1">
    <location>
        <begin position="173"/>
        <end position="346"/>
    </location>
</feature>
<reference evidence="2 3" key="1">
    <citation type="journal article" date="2018" name="Emerg. Microbes Infect.">
        <title>Genomic analysis of oral Campylobacter concisus strains identified a potential bacterial molecular marker associated with active Crohn's disease.</title>
        <authorList>
            <person name="Liu F."/>
            <person name="Ma R."/>
            <person name="Tay C.Y.A."/>
            <person name="Octavia S."/>
            <person name="Lan R."/>
            <person name="Chung H.K.L."/>
            <person name="Riordan S.M."/>
            <person name="Grimm M.C."/>
            <person name="Leong R.W."/>
            <person name="Tanaka M.M."/>
            <person name="Connor S."/>
            <person name="Zhang L."/>
        </authorList>
    </citation>
    <scope>NUCLEOTIDE SEQUENCE [LARGE SCALE GENOMIC DNA]</scope>
    <source>
        <strain evidence="2 3">P10CDO-S2</strain>
    </source>
</reference>
<evidence type="ECO:0000259" key="1">
    <source>
        <dbReference type="Pfam" id="PF00534"/>
    </source>
</evidence>
<accession>A0A7S9NDV8</accession>
<dbReference type="AlphaFoldDB" id="A0A7S9NDV8"/>
<keyword evidence="2" id="KW-0808">Transferase</keyword>
<dbReference type="GO" id="GO:0016757">
    <property type="term" value="F:glycosyltransferase activity"/>
    <property type="evidence" value="ECO:0007669"/>
    <property type="project" value="InterPro"/>
</dbReference>
<dbReference type="PANTHER" id="PTHR12526">
    <property type="entry name" value="GLYCOSYLTRANSFERASE"/>
    <property type="match status" value="1"/>
</dbReference>
<dbReference type="CDD" id="cd03801">
    <property type="entry name" value="GT4_PimA-like"/>
    <property type="match status" value="1"/>
</dbReference>
<name>A0A7S9NDV8_9BACT</name>
<dbReference type="Proteomes" id="UP000594630">
    <property type="component" value="Chromosome"/>
</dbReference>
<dbReference type="InterPro" id="IPR001296">
    <property type="entry name" value="Glyco_trans_1"/>
</dbReference>
<evidence type="ECO:0000313" key="3">
    <source>
        <dbReference type="Proteomes" id="UP000594630"/>
    </source>
</evidence>
<evidence type="ECO:0000313" key="2">
    <source>
        <dbReference type="EMBL" id="QPH83988.1"/>
    </source>
</evidence>
<sequence>MKKVAYVSNFYAIPPLKGAAVQTWTNEVAKRLWFYEPHTICIDDEFLPLKEYRDGVYHHRIRLSKIYKRIFQKILGWDVYSYNDRVFNEIKKINSDIVHFQNYHNGVEKLAKKIKTWNKDIKAILHLHNFYDFKNKNFDKLDAVIACSDFLMNNFEDLPNAKIYKVIKNGVDIDKFKKINFKKDKKIIIGFVGRIVSQKNVEYMIELAKEFKNLPEYNFKIIGEIIKRKDNYEYYKSLVKKIKEYNLNNIEFLDNILPDKVHAAYNDFDFTIIPLNDKESFCMVGIEAMSCESFVIARAGGGSKEYMLDGKNCKLFEFENFAKNIKEHILNLKDSDKLKIITNARKMCEENFSWDKITDDVQKIYEEVLNDNSK</sequence>